<keyword evidence="2" id="KW-0472">Membrane</keyword>
<dbReference type="OrthoDB" id="5146801at2"/>
<dbReference type="InterPro" id="IPR025339">
    <property type="entry name" value="DUF4245"/>
</dbReference>
<dbReference type="EMBL" id="LT906453">
    <property type="protein sequence ID" value="SNV24287.1"/>
    <property type="molecule type" value="Genomic_DNA"/>
</dbReference>
<name>A0A239VPV1_9MICO</name>
<dbReference type="KEGG" id="dco:SAMEA4475696_2026"/>
<dbReference type="Pfam" id="PF14030">
    <property type="entry name" value="DUF4245"/>
    <property type="match status" value="1"/>
</dbReference>
<dbReference type="AlphaFoldDB" id="A0A239VPV1"/>
<dbReference type="GeneID" id="63460204"/>
<evidence type="ECO:0000313" key="3">
    <source>
        <dbReference type="EMBL" id="SNV24287.1"/>
    </source>
</evidence>
<protein>
    <recommendedName>
        <fullName evidence="5">DUF4245 domain-containing protein</fullName>
    </recommendedName>
</protein>
<accession>A0A239VPV1</accession>
<dbReference type="RefSeq" id="WP_028326510.1">
    <property type="nucleotide sequence ID" value="NZ_JAAFNI010000001.1"/>
</dbReference>
<evidence type="ECO:0000256" key="1">
    <source>
        <dbReference type="SAM" id="MobiDB-lite"/>
    </source>
</evidence>
<sequence length="201" mass="21769">MSARRAPFRPLATGTEKPPKHGAGGMRSMFISMIVLLGIILLWQALTPQASKVEQPAVDVKASARGVINETSWPIRVPNLGPEWRATTARFDKRGGVKTWEVGYVRTDDDSVFVSLAQTGAFGKEKVSDDWEREVTKNGGSNGDITINGTTWHTFIAPEKNPRTALLPATQGPVAVSVTGLGDKKNLLHVAKAWQDAQPAQ</sequence>
<proteinExistence type="predicted"/>
<evidence type="ECO:0000313" key="4">
    <source>
        <dbReference type="Proteomes" id="UP000242637"/>
    </source>
</evidence>
<dbReference type="Proteomes" id="UP000242637">
    <property type="component" value="Chromosome 1"/>
</dbReference>
<keyword evidence="4" id="KW-1185">Reference proteome</keyword>
<keyword evidence="2" id="KW-1133">Transmembrane helix</keyword>
<reference evidence="3 4" key="1">
    <citation type="submission" date="2017-06" db="EMBL/GenBank/DDBJ databases">
        <authorList>
            <consortium name="Pathogen Informatics"/>
        </authorList>
    </citation>
    <scope>NUCLEOTIDE SEQUENCE [LARGE SCALE GENOMIC DNA]</scope>
    <source>
        <strain evidence="3 4">NCTC13039</strain>
    </source>
</reference>
<feature type="region of interest" description="Disordered" evidence="1">
    <location>
        <begin position="1"/>
        <end position="23"/>
    </location>
</feature>
<evidence type="ECO:0000256" key="2">
    <source>
        <dbReference type="SAM" id="Phobius"/>
    </source>
</evidence>
<evidence type="ECO:0008006" key="5">
    <source>
        <dbReference type="Google" id="ProtNLM"/>
    </source>
</evidence>
<feature type="transmembrane region" description="Helical" evidence="2">
    <location>
        <begin position="29"/>
        <end position="46"/>
    </location>
</feature>
<keyword evidence="2" id="KW-0812">Transmembrane</keyword>
<dbReference type="STRING" id="1121387.GCA_000429885_00394"/>
<gene>
    <name evidence="3" type="ORF">SAMEA4475696_02026</name>
</gene>
<organism evidence="3 4">
    <name type="scientific">Dermatophilus congolensis</name>
    <dbReference type="NCBI Taxonomy" id="1863"/>
    <lineage>
        <taxon>Bacteria</taxon>
        <taxon>Bacillati</taxon>
        <taxon>Actinomycetota</taxon>
        <taxon>Actinomycetes</taxon>
        <taxon>Micrococcales</taxon>
        <taxon>Dermatophilaceae</taxon>
        <taxon>Dermatophilus</taxon>
    </lineage>
</organism>